<protein>
    <submittedName>
        <fullName evidence="2">Uncharacterized protein</fullName>
    </submittedName>
</protein>
<dbReference type="AlphaFoldDB" id="A0A9P7TTN5"/>
<keyword evidence="3" id="KW-1185">Reference proteome</keyword>
<feature type="non-terminal residue" evidence="2">
    <location>
        <position position="84"/>
    </location>
</feature>
<proteinExistence type="predicted"/>
<accession>A0A9P7TTN5</accession>
<name>A0A9P7TTN5_9HYPO</name>
<organism evidence="2 3">
    <name type="scientific">Claviceps humidiphila</name>
    <dbReference type="NCBI Taxonomy" id="1294629"/>
    <lineage>
        <taxon>Eukaryota</taxon>
        <taxon>Fungi</taxon>
        <taxon>Dikarya</taxon>
        <taxon>Ascomycota</taxon>
        <taxon>Pezizomycotina</taxon>
        <taxon>Sordariomycetes</taxon>
        <taxon>Hypocreomycetidae</taxon>
        <taxon>Hypocreales</taxon>
        <taxon>Clavicipitaceae</taxon>
        <taxon>Claviceps</taxon>
    </lineage>
</organism>
<feature type="compositionally biased region" description="Basic and acidic residues" evidence="1">
    <location>
        <begin position="34"/>
        <end position="43"/>
    </location>
</feature>
<dbReference type="EMBL" id="SRQM01001220">
    <property type="protein sequence ID" value="KAG6103118.1"/>
    <property type="molecule type" value="Genomic_DNA"/>
</dbReference>
<evidence type="ECO:0000313" key="3">
    <source>
        <dbReference type="Proteomes" id="UP000732380"/>
    </source>
</evidence>
<comment type="caution">
    <text evidence="2">The sequence shown here is derived from an EMBL/GenBank/DDBJ whole genome shotgun (WGS) entry which is preliminary data.</text>
</comment>
<evidence type="ECO:0000256" key="1">
    <source>
        <dbReference type="SAM" id="MobiDB-lite"/>
    </source>
</evidence>
<reference evidence="2 3" key="1">
    <citation type="journal article" date="2020" name="bioRxiv">
        <title>Whole genome comparisons of ergot fungi reveals the divergence and evolution of species within the genus Claviceps are the result of varying mechanisms driving genome evolution and host range expansion.</title>
        <authorList>
            <person name="Wyka S.A."/>
            <person name="Mondo S.J."/>
            <person name="Liu M."/>
            <person name="Dettman J."/>
            <person name="Nalam V."/>
            <person name="Broders K.D."/>
        </authorList>
    </citation>
    <scope>NUCLEOTIDE SEQUENCE [LARGE SCALE GENOMIC DNA]</scope>
    <source>
        <strain evidence="2 3">LM576</strain>
    </source>
</reference>
<feature type="non-terminal residue" evidence="2">
    <location>
        <position position="1"/>
    </location>
</feature>
<evidence type="ECO:0000313" key="2">
    <source>
        <dbReference type="EMBL" id="KAG6103118.1"/>
    </source>
</evidence>
<feature type="compositionally biased region" description="Polar residues" evidence="1">
    <location>
        <begin position="66"/>
        <end position="84"/>
    </location>
</feature>
<dbReference type="Proteomes" id="UP000732380">
    <property type="component" value="Unassembled WGS sequence"/>
</dbReference>
<sequence length="84" mass="9532">SESRHGAQTTKTRLRCSRYSRPTKAKLTTERLVKAHPRKETNGTRHRASSIYAGDRGRPTKRFHYSHSQLANARSPRTTQISAA</sequence>
<feature type="region of interest" description="Disordered" evidence="1">
    <location>
        <begin position="34"/>
        <end position="84"/>
    </location>
</feature>
<gene>
    <name evidence="2" type="ORF">E4U13_000728</name>
</gene>